<dbReference type="SUPFAM" id="SSF52540">
    <property type="entry name" value="P-loop containing nucleoside triphosphate hydrolases"/>
    <property type="match status" value="1"/>
</dbReference>
<feature type="domain" description="AAA+ ATPase" evidence="8">
    <location>
        <begin position="44"/>
        <end position="215"/>
    </location>
</feature>
<comment type="subcellular location">
    <subcellularLocation>
        <location evidence="1">Cell membrane</location>
        <topology evidence="1">Peripheral membrane protein</topology>
    </subcellularLocation>
</comment>
<dbReference type="Gene3D" id="3.40.50.300">
    <property type="entry name" value="P-loop containing nucleotide triphosphate hydrolases"/>
    <property type="match status" value="2"/>
</dbReference>
<accession>A0A142NJV9</accession>
<evidence type="ECO:0000313" key="10">
    <source>
        <dbReference type="Proteomes" id="UP000075950"/>
    </source>
</evidence>
<evidence type="ECO:0000256" key="2">
    <source>
        <dbReference type="ARBA" id="ARBA00022448"/>
    </source>
</evidence>
<reference evidence="10" key="1">
    <citation type="submission" date="2016-03" db="EMBL/GenBank/DDBJ databases">
        <authorList>
            <person name="Ploux O."/>
        </authorList>
    </citation>
    <scope>NUCLEOTIDE SEQUENCE [LARGE SCALE GENOMIC DNA]</scope>
    <source>
        <strain evidence="10">BS258</strain>
    </source>
</reference>
<keyword evidence="2" id="KW-0813">Transport</keyword>
<evidence type="ECO:0000256" key="3">
    <source>
        <dbReference type="ARBA" id="ARBA00022475"/>
    </source>
</evidence>
<evidence type="ECO:0000313" key="9">
    <source>
        <dbReference type="EMBL" id="AMT93057.1"/>
    </source>
</evidence>
<dbReference type="SMART" id="SM00382">
    <property type="entry name" value="AAA"/>
    <property type="match status" value="1"/>
</dbReference>
<dbReference type="AlphaFoldDB" id="A0A142NJV9"/>
<keyword evidence="6" id="KW-0406">Ion transport</keyword>
<evidence type="ECO:0000256" key="6">
    <source>
        <dbReference type="ARBA" id="ARBA00023065"/>
    </source>
</evidence>
<dbReference type="RefSeq" id="WP_062861040.1">
    <property type="nucleotide sequence ID" value="NZ_CP014869.1"/>
</dbReference>
<dbReference type="KEGG" id="bly:A2T55_04030"/>
<evidence type="ECO:0000256" key="1">
    <source>
        <dbReference type="ARBA" id="ARBA00004202"/>
    </source>
</evidence>
<dbReference type="Proteomes" id="UP000075950">
    <property type="component" value="Chromosome"/>
</dbReference>
<dbReference type="InterPro" id="IPR051535">
    <property type="entry name" value="Siderophore_ABC-ATPase"/>
</dbReference>
<dbReference type="InterPro" id="IPR027417">
    <property type="entry name" value="P-loop_NTPase"/>
</dbReference>
<evidence type="ECO:0000259" key="8">
    <source>
        <dbReference type="SMART" id="SM00382"/>
    </source>
</evidence>
<dbReference type="EMBL" id="CP014869">
    <property type="protein sequence ID" value="AMT93057.1"/>
    <property type="molecule type" value="Genomic_DNA"/>
</dbReference>
<evidence type="ECO:0000256" key="7">
    <source>
        <dbReference type="ARBA" id="ARBA00023136"/>
    </source>
</evidence>
<keyword evidence="5" id="KW-0408">Iron</keyword>
<evidence type="ECO:0000256" key="5">
    <source>
        <dbReference type="ARBA" id="ARBA00023004"/>
    </source>
</evidence>
<dbReference type="PANTHER" id="PTHR42771">
    <property type="entry name" value="IRON(3+)-HYDROXAMATE IMPORT ATP-BINDING PROTEIN FHUC"/>
    <property type="match status" value="1"/>
</dbReference>
<gene>
    <name evidence="9" type="ORF">A2T55_04030</name>
</gene>
<proteinExistence type="predicted"/>
<name>A0A142NJV9_BRELN</name>
<evidence type="ECO:0000256" key="4">
    <source>
        <dbReference type="ARBA" id="ARBA00022496"/>
    </source>
</evidence>
<organism evidence="9 10">
    <name type="scientific">Brevibacterium linens</name>
    <dbReference type="NCBI Taxonomy" id="1703"/>
    <lineage>
        <taxon>Bacteria</taxon>
        <taxon>Bacillati</taxon>
        <taxon>Actinomycetota</taxon>
        <taxon>Actinomycetes</taxon>
        <taxon>Micrococcales</taxon>
        <taxon>Brevibacteriaceae</taxon>
        <taxon>Brevibacterium</taxon>
    </lineage>
</organism>
<keyword evidence="7" id="KW-0472">Membrane</keyword>
<protein>
    <submittedName>
        <fullName evidence="9">AAA family ATPase</fullName>
    </submittedName>
</protein>
<dbReference type="GO" id="GO:0005886">
    <property type="term" value="C:plasma membrane"/>
    <property type="evidence" value="ECO:0007669"/>
    <property type="project" value="UniProtKB-SubCell"/>
</dbReference>
<dbReference type="PANTHER" id="PTHR42771:SF2">
    <property type="entry name" value="IRON(3+)-HYDROXAMATE IMPORT ATP-BINDING PROTEIN FHUC"/>
    <property type="match status" value="1"/>
</dbReference>
<dbReference type="InterPro" id="IPR003593">
    <property type="entry name" value="AAA+_ATPase"/>
</dbReference>
<keyword evidence="3" id="KW-1003">Cell membrane</keyword>
<dbReference type="GO" id="GO:0006826">
    <property type="term" value="P:iron ion transport"/>
    <property type="evidence" value="ECO:0007669"/>
    <property type="project" value="UniProtKB-KW"/>
</dbReference>
<keyword evidence="4" id="KW-0410">Iron transport</keyword>
<sequence>MSKIFDSNRLHLRRVERQRDVPLELPLWLQRIPAVTDVFSGIDFGLTTVLVGENGTGKSTVLEALAFGLDLPLGGGTSWEIRSHAESPPVLAGLLNIIRGVERPNGACFLRAETMHENMTYLMSIGSERGHSYSVRSHGEMFIDMLSGRDHVSNRFASAGLWLLDEPESALSFMSSLSLIQLIRERQKAGLQTVMATHSPLLAAVDGAMVLELSEHGLRRTTWKELEMVDHWRRFLSDPLRYTRHLD</sequence>